<evidence type="ECO:0000313" key="12">
    <source>
        <dbReference type="Proteomes" id="UP000192907"/>
    </source>
</evidence>
<dbReference type="RefSeq" id="WP_132316747.1">
    <property type="nucleotide sequence ID" value="NZ_FWZT01000004.1"/>
</dbReference>
<dbReference type="GO" id="GO:0051213">
    <property type="term" value="F:dioxygenase activity"/>
    <property type="evidence" value="ECO:0007669"/>
    <property type="project" value="UniProtKB-KW"/>
</dbReference>
<evidence type="ECO:0000256" key="6">
    <source>
        <dbReference type="ARBA" id="ARBA00023002"/>
    </source>
</evidence>
<evidence type="ECO:0000256" key="4">
    <source>
        <dbReference type="ARBA" id="ARBA00022723"/>
    </source>
</evidence>
<evidence type="ECO:0000256" key="5">
    <source>
        <dbReference type="ARBA" id="ARBA00022989"/>
    </source>
</evidence>
<protein>
    <submittedName>
        <fullName evidence="11">3-phenylpropionate/trans-cinnamate dioxygenase ferredoxin subunit</fullName>
    </submittedName>
</protein>
<keyword evidence="3" id="KW-0001">2Fe-2S</keyword>
<evidence type="ECO:0000256" key="2">
    <source>
        <dbReference type="ARBA" id="ARBA00022692"/>
    </source>
</evidence>
<dbReference type="InterPro" id="IPR050584">
    <property type="entry name" value="Cholesterol_7-desaturase"/>
</dbReference>
<dbReference type="InterPro" id="IPR017941">
    <property type="entry name" value="Rieske_2Fe-2S"/>
</dbReference>
<dbReference type="OrthoDB" id="5295822at2"/>
<dbReference type="SUPFAM" id="SSF50022">
    <property type="entry name" value="ISP domain"/>
    <property type="match status" value="1"/>
</dbReference>
<dbReference type="EMBL" id="FWZT01000004">
    <property type="protein sequence ID" value="SMF06757.1"/>
    <property type="molecule type" value="Genomic_DNA"/>
</dbReference>
<keyword evidence="7" id="KW-0408">Iron</keyword>
<evidence type="ECO:0000256" key="8">
    <source>
        <dbReference type="ARBA" id="ARBA00023014"/>
    </source>
</evidence>
<evidence type="ECO:0000256" key="1">
    <source>
        <dbReference type="ARBA" id="ARBA00004370"/>
    </source>
</evidence>
<accession>A0A1Y6BJC0</accession>
<comment type="subcellular location">
    <subcellularLocation>
        <location evidence="1">Membrane</location>
    </subcellularLocation>
</comment>
<keyword evidence="4" id="KW-0479">Metal-binding</keyword>
<gene>
    <name evidence="11" type="ORF">SAMN06296036_104161</name>
</gene>
<name>A0A1Y6BJC0_9BACT</name>
<evidence type="ECO:0000313" key="11">
    <source>
        <dbReference type="EMBL" id="SMF06757.1"/>
    </source>
</evidence>
<dbReference type="Gene3D" id="2.102.10.10">
    <property type="entry name" value="Rieske [2Fe-2S] iron-sulphur domain"/>
    <property type="match status" value="1"/>
</dbReference>
<keyword evidence="6" id="KW-0560">Oxidoreductase</keyword>
<dbReference type="PANTHER" id="PTHR21266">
    <property type="entry name" value="IRON-SULFUR DOMAIN CONTAINING PROTEIN"/>
    <property type="match status" value="1"/>
</dbReference>
<keyword evidence="12" id="KW-1185">Reference proteome</keyword>
<dbReference type="STRING" id="1513793.SAMN06296036_104161"/>
<sequence>MTWYNICKFDELQSDVLQRFELPAQAIVVVKSDDKVSAFQDRCSHQDIPLSDFGQIQDGEIICFAHGAKFCAADGKVLCAPATAPLKAFPCKVESGVVMVEVGP</sequence>
<keyword evidence="8" id="KW-0411">Iron-sulfur</keyword>
<keyword evidence="11" id="KW-0223">Dioxygenase</keyword>
<keyword evidence="9" id="KW-0472">Membrane</keyword>
<dbReference type="GO" id="GO:0016020">
    <property type="term" value="C:membrane"/>
    <property type="evidence" value="ECO:0007669"/>
    <property type="project" value="UniProtKB-SubCell"/>
</dbReference>
<evidence type="ECO:0000259" key="10">
    <source>
        <dbReference type="PROSITE" id="PS51296"/>
    </source>
</evidence>
<organism evidence="11 12">
    <name type="scientific">Pseudobacteriovorax antillogorgiicola</name>
    <dbReference type="NCBI Taxonomy" id="1513793"/>
    <lineage>
        <taxon>Bacteria</taxon>
        <taxon>Pseudomonadati</taxon>
        <taxon>Bdellovibrionota</taxon>
        <taxon>Oligoflexia</taxon>
        <taxon>Oligoflexales</taxon>
        <taxon>Pseudobacteriovoracaceae</taxon>
        <taxon>Pseudobacteriovorax</taxon>
    </lineage>
</organism>
<evidence type="ECO:0000256" key="9">
    <source>
        <dbReference type="ARBA" id="ARBA00023136"/>
    </source>
</evidence>
<evidence type="ECO:0000256" key="3">
    <source>
        <dbReference type="ARBA" id="ARBA00022714"/>
    </source>
</evidence>
<dbReference type="Proteomes" id="UP000192907">
    <property type="component" value="Unassembled WGS sequence"/>
</dbReference>
<feature type="domain" description="Rieske" evidence="10">
    <location>
        <begin position="3"/>
        <end position="100"/>
    </location>
</feature>
<evidence type="ECO:0000256" key="7">
    <source>
        <dbReference type="ARBA" id="ARBA00023004"/>
    </source>
</evidence>
<keyword evidence="2" id="KW-0812">Transmembrane</keyword>
<dbReference type="AlphaFoldDB" id="A0A1Y6BJC0"/>
<dbReference type="GO" id="GO:0046872">
    <property type="term" value="F:metal ion binding"/>
    <property type="evidence" value="ECO:0007669"/>
    <property type="project" value="UniProtKB-KW"/>
</dbReference>
<dbReference type="PANTHER" id="PTHR21266:SF32">
    <property type="entry name" value="CHOLESTEROL 7-DESATURASE NVD"/>
    <property type="match status" value="1"/>
</dbReference>
<keyword evidence="5" id="KW-1133">Transmembrane helix</keyword>
<proteinExistence type="predicted"/>
<dbReference type="InterPro" id="IPR036922">
    <property type="entry name" value="Rieske_2Fe-2S_sf"/>
</dbReference>
<dbReference type="GO" id="GO:0051537">
    <property type="term" value="F:2 iron, 2 sulfur cluster binding"/>
    <property type="evidence" value="ECO:0007669"/>
    <property type="project" value="UniProtKB-KW"/>
</dbReference>
<dbReference type="Pfam" id="PF00355">
    <property type="entry name" value="Rieske"/>
    <property type="match status" value="1"/>
</dbReference>
<dbReference type="PROSITE" id="PS51296">
    <property type="entry name" value="RIESKE"/>
    <property type="match status" value="1"/>
</dbReference>
<reference evidence="12" key="1">
    <citation type="submission" date="2017-04" db="EMBL/GenBank/DDBJ databases">
        <authorList>
            <person name="Varghese N."/>
            <person name="Submissions S."/>
        </authorList>
    </citation>
    <scope>NUCLEOTIDE SEQUENCE [LARGE SCALE GENOMIC DNA]</scope>
    <source>
        <strain evidence="12">RKEM611</strain>
    </source>
</reference>
<dbReference type="GO" id="GO:0005737">
    <property type="term" value="C:cytoplasm"/>
    <property type="evidence" value="ECO:0007669"/>
    <property type="project" value="TreeGrafter"/>
</dbReference>